<keyword evidence="1" id="KW-0472">Membrane</keyword>
<dbReference type="AlphaFoldDB" id="A0A2U9IH30"/>
<protein>
    <submittedName>
        <fullName evidence="2">Carotenoid biosynthesis protein</fullName>
    </submittedName>
</protein>
<dbReference type="EMBL" id="CP029289">
    <property type="protein sequence ID" value="AWR95234.1"/>
    <property type="molecule type" value="Genomic_DNA"/>
</dbReference>
<dbReference type="GeneID" id="36832915"/>
<feature type="transmembrane region" description="Helical" evidence="1">
    <location>
        <begin position="46"/>
        <end position="66"/>
    </location>
</feature>
<proteinExistence type="predicted"/>
<feature type="transmembrane region" description="Helical" evidence="1">
    <location>
        <begin position="6"/>
        <end position="34"/>
    </location>
</feature>
<dbReference type="PANTHER" id="PTHR39419:SF1">
    <property type="entry name" value="SLL0814 PROTEIN"/>
    <property type="match status" value="1"/>
</dbReference>
<dbReference type="InterPro" id="IPR007354">
    <property type="entry name" value="CruF-like"/>
</dbReference>
<dbReference type="PANTHER" id="PTHR39419">
    <property type="entry name" value="SLL0814 PROTEIN"/>
    <property type="match status" value="1"/>
</dbReference>
<reference evidence="2 3" key="1">
    <citation type="submission" date="2018-05" db="EMBL/GenBank/DDBJ databases">
        <title>Complete Genome Sequences of Extremely Thermoacidophilic, Metal-Mobilizing Type-Strain Members of the Archaeal Family Sulfolobaceae: Acidianus brierleyi DSM-1651T, Acidianus sulfidivorans DSM-18786T, Metallosphaera hakonensis DSM-7519T, and Metallosphaera prunae DSM-10039T.</title>
        <authorList>
            <person name="Counts J.A."/>
            <person name="Kelly R.M."/>
        </authorList>
    </citation>
    <scope>NUCLEOTIDE SEQUENCE [LARGE SCALE GENOMIC DNA]</scope>
    <source>
        <strain evidence="2 3">DSM 1651</strain>
    </source>
</reference>
<accession>A0A2U9IH30</accession>
<gene>
    <name evidence="2" type="ORF">DFR85_12125</name>
</gene>
<keyword evidence="1" id="KW-1133">Transmembrane helix</keyword>
<dbReference type="Pfam" id="PF04240">
    <property type="entry name" value="Caroten_synth"/>
    <property type="match status" value="1"/>
</dbReference>
<dbReference type="OrthoDB" id="107798at2157"/>
<dbReference type="RefSeq" id="WP_110271115.1">
    <property type="nucleotide sequence ID" value="NZ_CP029289.2"/>
</dbReference>
<evidence type="ECO:0000256" key="1">
    <source>
        <dbReference type="SAM" id="Phobius"/>
    </source>
</evidence>
<keyword evidence="1" id="KW-0812">Transmembrane</keyword>
<evidence type="ECO:0000313" key="2">
    <source>
        <dbReference type="EMBL" id="AWR95234.1"/>
    </source>
</evidence>
<feature type="transmembrane region" description="Helical" evidence="1">
    <location>
        <begin position="78"/>
        <end position="99"/>
    </location>
</feature>
<dbReference type="Proteomes" id="UP000248044">
    <property type="component" value="Chromosome"/>
</dbReference>
<name>A0A2U9IH30_9CREN</name>
<evidence type="ECO:0000313" key="3">
    <source>
        <dbReference type="Proteomes" id="UP000248044"/>
    </source>
</evidence>
<keyword evidence="3" id="KW-1185">Reference proteome</keyword>
<feature type="transmembrane region" description="Helical" evidence="1">
    <location>
        <begin position="146"/>
        <end position="167"/>
    </location>
</feature>
<dbReference type="KEGG" id="abri:DFR85_12125"/>
<feature type="transmembrane region" description="Helical" evidence="1">
    <location>
        <begin position="202"/>
        <end position="220"/>
    </location>
</feature>
<sequence>MERYLWISFILLALGIIFDGILILFFIFSILALITISLKRKEVFRLFLSAMLIGFIFEKIGVSTGIPFGHYYYNFPPYILGVPIFVIFAWGIISFISYLPIMQFPKYLKIILFPLMMVIIDLSVDPIMVSAHYWTWEYSSLNWFGIPLTNFLGWYIVSMIIIIFNLFKMKENKIQTNPFPIIYFLFSLKFFIFAKLKLLEPLLIATIISLLMTILIFYISKRIQPI</sequence>
<organism evidence="2 3">
    <name type="scientific">Acidianus brierleyi</name>
    <dbReference type="NCBI Taxonomy" id="41673"/>
    <lineage>
        <taxon>Archaea</taxon>
        <taxon>Thermoproteota</taxon>
        <taxon>Thermoprotei</taxon>
        <taxon>Sulfolobales</taxon>
        <taxon>Sulfolobaceae</taxon>
        <taxon>Acidianus</taxon>
    </lineage>
</organism>
<feature type="transmembrane region" description="Helical" evidence="1">
    <location>
        <begin position="179"/>
        <end position="196"/>
    </location>
</feature>
<feature type="transmembrane region" description="Helical" evidence="1">
    <location>
        <begin position="111"/>
        <end position="134"/>
    </location>
</feature>